<reference evidence="10" key="1">
    <citation type="journal article" date="2023" name="Int. J. Syst. Evol. Microbiol.">
        <title>&lt;i&gt;Holtiella tumoricola&lt;/i&gt; gen. nov. sp. nov., isolated from a human clinical sample.</title>
        <authorList>
            <person name="Allen-Vercoe E."/>
            <person name="Daigneault M.C."/>
            <person name="Vancuren S.J."/>
            <person name="Cochrane K."/>
            <person name="O'Neal L.L."/>
            <person name="Sankaranarayanan K."/>
            <person name="Lawson P.A."/>
        </authorList>
    </citation>
    <scope>NUCLEOTIDE SEQUENCE</scope>
    <source>
        <strain evidence="10">CC70A</strain>
    </source>
</reference>
<dbReference type="Pfam" id="PF05649">
    <property type="entry name" value="Peptidase_M13_N"/>
    <property type="match status" value="1"/>
</dbReference>
<dbReference type="RefSeq" id="WP_271013174.1">
    <property type="nucleotide sequence ID" value="NZ_JAQIFT010000061.1"/>
</dbReference>
<evidence type="ECO:0000256" key="6">
    <source>
        <dbReference type="ARBA" id="ARBA00022833"/>
    </source>
</evidence>
<keyword evidence="3" id="KW-0645">Protease</keyword>
<dbReference type="PROSITE" id="PS51885">
    <property type="entry name" value="NEPRILYSIN"/>
    <property type="match status" value="1"/>
</dbReference>
<keyword evidence="7" id="KW-0482">Metalloprotease</keyword>
<evidence type="ECO:0000256" key="4">
    <source>
        <dbReference type="ARBA" id="ARBA00022723"/>
    </source>
</evidence>
<name>A0AA42J278_9FIRM</name>
<organism evidence="10 11">
    <name type="scientific">Holtiella tumoricola</name>
    <dbReference type="NCBI Taxonomy" id="3018743"/>
    <lineage>
        <taxon>Bacteria</taxon>
        <taxon>Bacillati</taxon>
        <taxon>Bacillota</taxon>
        <taxon>Clostridia</taxon>
        <taxon>Lachnospirales</taxon>
        <taxon>Cellulosilyticaceae</taxon>
        <taxon>Holtiella</taxon>
    </lineage>
</organism>
<dbReference type="InterPro" id="IPR000718">
    <property type="entry name" value="Peptidase_M13"/>
</dbReference>
<comment type="similarity">
    <text evidence="2">Belongs to the peptidase M13 family.</text>
</comment>
<dbReference type="SUPFAM" id="SSF55486">
    <property type="entry name" value="Metalloproteases ('zincins'), catalytic domain"/>
    <property type="match status" value="1"/>
</dbReference>
<keyword evidence="11" id="KW-1185">Reference proteome</keyword>
<dbReference type="CDD" id="cd08662">
    <property type="entry name" value="M13"/>
    <property type="match status" value="1"/>
</dbReference>
<dbReference type="InterPro" id="IPR024079">
    <property type="entry name" value="MetalloPept_cat_dom_sf"/>
</dbReference>
<dbReference type="PRINTS" id="PR00786">
    <property type="entry name" value="NEPRILYSIN"/>
</dbReference>
<dbReference type="EMBL" id="JAQIFT010000061">
    <property type="protein sequence ID" value="MDA3733307.1"/>
    <property type="molecule type" value="Genomic_DNA"/>
</dbReference>
<evidence type="ECO:0000259" key="8">
    <source>
        <dbReference type="Pfam" id="PF01431"/>
    </source>
</evidence>
<dbReference type="PANTHER" id="PTHR11733:SF167">
    <property type="entry name" value="FI17812P1-RELATED"/>
    <property type="match status" value="1"/>
</dbReference>
<dbReference type="GO" id="GO:0016485">
    <property type="term" value="P:protein processing"/>
    <property type="evidence" value="ECO:0007669"/>
    <property type="project" value="TreeGrafter"/>
</dbReference>
<proteinExistence type="inferred from homology"/>
<dbReference type="AlphaFoldDB" id="A0AA42J278"/>
<dbReference type="PANTHER" id="PTHR11733">
    <property type="entry name" value="ZINC METALLOPROTEASE FAMILY M13 NEPRILYSIN-RELATED"/>
    <property type="match status" value="1"/>
</dbReference>
<comment type="caution">
    <text evidence="10">The sequence shown here is derived from an EMBL/GenBank/DDBJ whole genome shotgun (WGS) entry which is preliminary data.</text>
</comment>
<dbReference type="Gene3D" id="1.10.1380.10">
    <property type="entry name" value="Neutral endopeptidase , domain2"/>
    <property type="match status" value="1"/>
</dbReference>
<comment type="cofactor">
    <cofactor evidence="1">
        <name>Zn(2+)</name>
        <dbReference type="ChEBI" id="CHEBI:29105"/>
    </cofactor>
</comment>
<feature type="domain" description="Peptidase M13 C-terminal" evidence="8">
    <location>
        <begin position="483"/>
        <end position="674"/>
    </location>
</feature>
<feature type="domain" description="Peptidase M13 N-terminal" evidence="9">
    <location>
        <begin position="44"/>
        <end position="427"/>
    </location>
</feature>
<protein>
    <submittedName>
        <fullName evidence="10">M13 family metallopeptidase</fullName>
    </submittedName>
</protein>
<keyword evidence="5" id="KW-0378">Hydrolase</keyword>
<sequence length="677" mass="77758">MTRKILSIILASIYMFTPLMPVKAEEVRNQHVAVKKEVDTVRLQDDFYQAVNKEWLASAHIKPGYTESSAMTDLTDKSDANVRAIFDEILAKESTYKNNDTEKKMINLYKNELNWEARNKQGCEPIKKYLEQIDKVQTIEEFSKLLQDEEISLFDGLINMGIDQDIQDSTQNVLYIGSSSLQLEDADHYTMPSEMATKMKQALDEYNQKILELVGYSKDEAKQTIENVYKLESVMAPFIMGTKEINAHLDYYRATYNEYTIKELEALAPNLGLKKLLKANGVDKAKKIIVEEPKWLRALNSLYTQEHLELLKDYLKLNLIQDTSGCLTKEFEEAHHLLKAKLLGVNGKLTEEEVAFQTVNTVFSNALGKEYVERYFSPEAKADVEQMIDEIIAKYGERISKLEWMGDSTKKNAIQKLEAIKVKVGYPKKWEDYKKLEVKTFEEGSSLFENNLSVLKYLRDKQVNKLNKPVDRDKFSMPPQMVNAYYNPSNNEIVFPAGILQAPYYDINQSKEANLGGIGAVIGHEISHAFDNSGARFDKDGNLNNWWTYDDYKVFEKKEKAVREYYNHVEVSPGKYVDGNLTVGENIADIGGLACVIDILNDNEKADFKAFFNNWATIWRGIQSPEYAAYLLTVDAHSPYKVRVNEAIKQFEEFYKTYGITEKDGMYLAPEKRLGIW</sequence>
<evidence type="ECO:0000256" key="2">
    <source>
        <dbReference type="ARBA" id="ARBA00007357"/>
    </source>
</evidence>
<accession>A0AA42J278</accession>
<dbReference type="Pfam" id="PF01431">
    <property type="entry name" value="Peptidase_M13"/>
    <property type="match status" value="1"/>
</dbReference>
<dbReference type="GO" id="GO:0005886">
    <property type="term" value="C:plasma membrane"/>
    <property type="evidence" value="ECO:0007669"/>
    <property type="project" value="TreeGrafter"/>
</dbReference>
<gene>
    <name evidence="10" type="ORF">PBV87_17650</name>
</gene>
<evidence type="ECO:0000256" key="3">
    <source>
        <dbReference type="ARBA" id="ARBA00022670"/>
    </source>
</evidence>
<evidence type="ECO:0000256" key="1">
    <source>
        <dbReference type="ARBA" id="ARBA00001947"/>
    </source>
</evidence>
<dbReference type="GO" id="GO:0046872">
    <property type="term" value="F:metal ion binding"/>
    <property type="evidence" value="ECO:0007669"/>
    <property type="project" value="UniProtKB-KW"/>
</dbReference>
<dbReference type="GO" id="GO:0004222">
    <property type="term" value="F:metalloendopeptidase activity"/>
    <property type="evidence" value="ECO:0007669"/>
    <property type="project" value="InterPro"/>
</dbReference>
<dbReference type="InterPro" id="IPR008753">
    <property type="entry name" value="Peptidase_M13_N"/>
</dbReference>
<evidence type="ECO:0000256" key="5">
    <source>
        <dbReference type="ARBA" id="ARBA00022801"/>
    </source>
</evidence>
<dbReference type="InterPro" id="IPR042089">
    <property type="entry name" value="Peptidase_M13_dom_2"/>
</dbReference>
<evidence type="ECO:0000313" key="10">
    <source>
        <dbReference type="EMBL" id="MDA3733307.1"/>
    </source>
</evidence>
<evidence type="ECO:0000256" key="7">
    <source>
        <dbReference type="ARBA" id="ARBA00023049"/>
    </source>
</evidence>
<evidence type="ECO:0000313" key="11">
    <source>
        <dbReference type="Proteomes" id="UP001169242"/>
    </source>
</evidence>
<evidence type="ECO:0000259" key="9">
    <source>
        <dbReference type="Pfam" id="PF05649"/>
    </source>
</evidence>
<keyword evidence="6" id="KW-0862">Zinc</keyword>
<dbReference type="Gene3D" id="3.40.390.10">
    <property type="entry name" value="Collagenase (Catalytic Domain)"/>
    <property type="match status" value="1"/>
</dbReference>
<keyword evidence="4" id="KW-0479">Metal-binding</keyword>
<dbReference type="Proteomes" id="UP001169242">
    <property type="component" value="Unassembled WGS sequence"/>
</dbReference>
<dbReference type="InterPro" id="IPR018497">
    <property type="entry name" value="Peptidase_M13_C"/>
</dbReference>